<gene>
    <name evidence="1" type="ORF">C2G38_2193098</name>
</gene>
<dbReference type="OrthoDB" id="2492189at2759"/>
<dbReference type="Proteomes" id="UP000266673">
    <property type="component" value="Unassembled WGS sequence"/>
</dbReference>
<reference evidence="1 2" key="1">
    <citation type="submission" date="2018-06" db="EMBL/GenBank/DDBJ databases">
        <title>Comparative genomics reveals the genomic features of Rhizophagus irregularis, R. cerebriforme, R. diaphanum and Gigaspora rosea, and their symbiotic lifestyle signature.</title>
        <authorList>
            <person name="Morin E."/>
            <person name="San Clemente H."/>
            <person name="Chen E.C.H."/>
            <person name="De La Providencia I."/>
            <person name="Hainaut M."/>
            <person name="Kuo A."/>
            <person name="Kohler A."/>
            <person name="Murat C."/>
            <person name="Tang N."/>
            <person name="Roy S."/>
            <person name="Loubradou J."/>
            <person name="Henrissat B."/>
            <person name="Grigoriev I.V."/>
            <person name="Corradi N."/>
            <person name="Roux C."/>
            <person name="Martin F.M."/>
        </authorList>
    </citation>
    <scope>NUCLEOTIDE SEQUENCE [LARGE SCALE GENOMIC DNA]</scope>
    <source>
        <strain evidence="1 2">DAOM 194757</strain>
    </source>
</reference>
<comment type="caution">
    <text evidence="1">The sequence shown here is derived from an EMBL/GenBank/DDBJ whole genome shotgun (WGS) entry which is preliminary data.</text>
</comment>
<name>A0A397UZZ2_9GLOM</name>
<evidence type="ECO:0000313" key="1">
    <source>
        <dbReference type="EMBL" id="RIB15171.1"/>
    </source>
</evidence>
<dbReference type="AlphaFoldDB" id="A0A397UZZ2"/>
<keyword evidence="2" id="KW-1185">Reference proteome</keyword>
<evidence type="ECO:0000313" key="2">
    <source>
        <dbReference type="Proteomes" id="UP000266673"/>
    </source>
</evidence>
<proteinExistence type="predicted"/>
<accession>A0A397UZZ2</accession>
<protein>
    <submittedName>
        <fullName evidence="1">Uncharacterized protein</fullName>
    </submittedName>
</protein>
<organism evidence="1 2">
    <name type="scientific">Gigaspora rosea</name>
    <dbReference type="NCBI Taxonomy" id="44941"/>
    <lineage>
        <taxon>Eukaryota</taxon>
        <taxon>Fungi</taxon>
        <taxon>Fungi incertae sedis</taxon>
        <taxon>Mucoromycota</taxon>
        <taxon>Glomeromycotina</taxon>
        <taxon>Glomeromycetes</taxon>
        <taxon>Diversisporales</taxon>
        <taxon>Gigasporaceae</taxon>
        <taxon>Gigaspora</taxon>
    </lineage>
</organism>
<dbReference type="EMBL" id="QKWP01000767">
    <property type="protein sequence ID" value="RIB15171.1"/>
    <property type="molecule type" value="Genomic_DNA"/>
</dbReference>
<sequence length="184" mass="21298">MANRINRKIWNKTQMTTREEISSLLIDDNNDMRDYLADLLIELDIPNQISLGITDANVSEEKAANEIKRKTAEAAKRYCLPTSASKLKRLITRNYTLAWFYDKSESNRCRSPFIECTKWKEDGQVGIKAFAKEPAAHAVVKGTAREVLKRHTDWCKRPASISLRHCEYPGYIQGERERNDDYIK</sequence>